<organism evidence="2 3">
    <name type="scientific">Muricoccus pecuniae</name>
    <dbReference type="NCBI Taxonomy" id="693023"/>
    <lineage>
        <taxon>Bacteria</taxon>
        <taxon>Pseudomonadati</taxon>
        <taxon>Pseudomonadota</taxon>
        <taxon>Alphaproteobacteria</taxon>
        <taxon>Acetobacterales</taxon>
        <taxon>Roseomonadaceae</taxon>
        <taxon>Muricoccus</taxon>
    </lineage>
</organism>
<gene>
    <name evidence="2" type="ORF">FHS87_001784</name>
</gene>
<proteinExistence type="predicted"/>
<keyword evidence="1" id="KW-0812">Transmembrane</keyword>
<accession>A0A840YBK9</accession>
<feature type="transmembrane region" description="Helical" evidence="1">
    <location>
        <begin position="32"/>
        <end position="55"/>
    </location>
</feature>
<evidence type="ECO:0000313" key="3">
    <source>
        <dbReference type="Proteomes" id="UP000580654"/>
    </source>
</evidence>
<sequence>MLRTFSLVGMAAQAEGRRLKARANATATRMAFYAAAGLMGLAAFVMLHVLGWYVARSSFGPIASALIVLVVDLVLAGICVLLASRHTTAREEMEAQAVRNVALTGAAQSAISGFTTKAGPLMALGGIVLAALWPKLRGGRRA</sequence>
<dbReference type="EMBL" id="JACIJD010000007">
    <property type="protein sequence ID" value="MBB5693747.1"/>
    <property type="molecule type" value="Genomic_DNA"/>
</dbReference>
<dbReference type="RefSeq" id="WP_184516532.1">
    <property type="nucleotide sequence ID" value="NZ_JACIJD010000007.1"/>
</dbReference>
<evidence type="ECO:0000313" key="2">
    <source>
        <dbReference type="EMBL" id="MBB5693747.1"/>
    </source>
</evidence>
<dbReference type="AlphaFoldDB" id="A0A840YBK9"/>
<feature type="transmembrane region" description="Helical" evidence="1">
    <location>
        <begin position="62"/>
        <end position="83"/>
    </location>
</feature>
<reference evidence="2 3" key="1">
    <citation type="submission" date="2020-08" db="EMBL/GenBank/DDBJ databases">
        <title>Genomic Encyclopedia of Type Strains, Phase IV (KMG-IV): sequencing the most valuable type-strain genomes for metagenomic binning, comparative biology and taxonomic classification.</title>
        <authorList>
            <person name="Goeker M."/>
        </authorList>
    </citation>
    <scope>NUCLEOTIDE SEQUENCE [LARGE SCALE GENOMIC DNA]</scope>
    <source>
        <strain evidence="2 3">DSM 25622</strain>
    </source>
</reference>
<dbReference type="Proteomes" id="UP000580654">
    <property type="component" value="Unassembled WGS sequence"/>
</dbReference>
<comment type="caution">
    <text evidence="2">The sequence shown here is derived from an EMBL/GenBank/DDBJ whole genome shotgun (WGS) entry which is preliminary data.</text>
</comment>
<name>A0A840YBK9_9PROT</name>
<keyword evidence="1" id="KW-0472">Membrane</keyword>
<protein>
    <submittedName>
        <fullName evidence="2">Xanthine/uracil permease</fullName>
    </submittedName>
</protein>
<keyword evidence="1" id="KW-1133">Transmembrane helix</keyword>
<keyword evidence="3" id="KW-1185">Reference proteome</keyword>
<evidence type="ECO:0000256" key="1">
    <source>
        <dbReference type="SAM" id="Phobius"/>
    </source>
</evidence>